<keyword evidence="1" id="KW-1133">Transmembrane helix</keyword>
<protein>
    <submittedName>
        <fullName evidence="2">Uncharacterized protein</fullName>
    </submittedName>
</protein>
<evidence type="ECO:0000313" key="2">
    <source>
        <dbReference type="EMBL" id="RYR40272.1"/>
    </source>
</evidence>
<dbReference type="EMBL" id="SDMP01000009">
    <property type="protein sequence ID" value="RYR40272.1"/>
    <property type="molecule type" value="Genomic_DNA"/>
</dbReference>
<reference evidence="2 3" key="1">
    <citation type="submission" date="2019-01" db="EMBL/GenBank/DDBJ databases">
        <title>Sequencing of cultivated peanut Arachis hypogaea provides insights into genome evolution and oil improvement.</title>
        <authorList>
            <person name="Chen X."/>
        </authorList>
    </citation>
    <scope>NUCLEOTIDE SEQUENCE [LARGE SCALE GENOMIC DNA]</scope>
    <source>
        <strain evidence="3">cv. Fuhuasheng</strain>
        <tissue evidence="2">Leaves</tissue>
    </source>
</reference>
<evidence type="ECO:0000256" key="1">
    <source>
        <dbReference type="SAM" id="Phobius"/>
    </source>
</evidence>
<dbReference type="AlphaFoldDB" id="A0A445BNN9"/>
<accession>A0A445BNN9</accession>
<evidence type="ECO:0000313" key="3">
    <source>
        <dbReference type="Proteomes" id="UP000289738"/>
    </source>
</evidence>
<comment type="caution">
    <text evidence="2">The sequence shown here is derived from an EMBL/GenBank/DDBJ whole genome shotgun (WGS) entry which is preliminary data.</text>
</comment>
<organism evidence="2 3">
    <name type="scientific">Arachis hypogaea</name>
    <name type="common">Peanut</name>
    <dbReference type="NCBI Taxonomy" id="3818"/>
    <lineage>
        <taxon>Eukaryota</taxon>
        <taxon>Viridiplantae</taxon>
        <taxon>Streptophyta</taxon>
        <taxon>Embryophyta</taxon>
        <taxon>Tracheophyta</taxon>
        <taxon>Spermatophyta</taxon>
        <taxon>Magnoliopsida</taxon>
        <taxon>eudicotyledons</taxon>
        <taxon>Gunneridae</taxon>
        <taxon>Pentapetalae</taxon>
        <taxon>rosids</taxon>
        <taxon>fabids</taxon>
        <taxon>Fabales</taxon>
        <taxon>Fabaceae</taxon>
        <taxon>Papilionoideae</taxon>
        <taxon>50 kb inversion clade</taxon>
        <taxon>dalbergioids sensu lato</taxon>
        <taxon>Dalbergieae</taxon>
        <taxon>Pterocarpus clade</taxon>
        <taxon>Arachis</taxon>
    </lineage>
</organism>
<keyword evidence="1" id="KW-0812">Transmembrane</keyword>
<proteinExistence type="predicted"/>
<keyword evidence="3" id="KW-1185">Reference proteome</keyword>
<name>A0A445BNN9_ARAHY</name>
<keyword evidence="1" id="KW-0472">Membrane</keyword>
<feature type="transmembrane region" description="Helical" evidence="1">
    <location>
        <begin position="52"/>
        <end position="68"/>
    </location>
</feature>
<sequence length="97" mass="11216">MLILRPLKSFIFLPIVLCQLSYRIRFSILILISPFQLQILILDAVNSKLSSWIYTQFLLPILNIYFVLHNNSINGSILDVLLNSKILMLDGNNLRNI</sequence>
<dbReference type="Proteomes" id="UP000289738">
    <property type="component" value="Chromosome A09"/>
</dbReference>
<gene>
    <name evidence="2" type="ORF">Ahy_A09g045999</name>
</gene>
<feature type="transmembrane region" description="Helical" evidence="1">
    <location>
        <begin position="12"/>
        <end position="32"/>
    </location>
</feature>